<dbReference type="EMBL" id="JACHHX010000002">
    <property type="protein sequence ID" value="MBB5014595.1"/>
    <property type="molecule type" value="Genomic_DNA"/>
</dbReference>
<keyword evidence="7" id="KW-1185">Reference proteome</keyword>
<sequence>MKARPLVALFLFAAVVATGWMAWQLRSRAPAQEYMGPPRASYTLDDFQVVFLDEFGSESFTARGPLLARDPYTGQITIDQPVFSVPAENGAWVARAEDGWVNDRGDELRLTRAVRVDGPPMPGKGALRIETEELTLFPKTQRATSQREVYVTFGDSILRGRELDADLAARRIQLVEVRSRHVPIRR</sequence>
<dbReference type="AlphaFoldDB" id="A0A7W7V8J5"/>
<evidence type="ECO:0000256" key="4">
    <source>
        <dbReference type="ARBA" id="ARBA00022989"/>
    </source>
</evidence>
<dbReference type="RefSeq" id="WP_183947168.1">
    <property type="nucleotide sequence ID" value="NZ_JACHHX010000002.1"/>
</dbReference>
<evidence type="ECO:0000256" key="2">
    <source>
        <dbReference type="ARBA" id="ARBA00022519"/>
    </source>
</evidence>
<keyword evidence="2" id="KW-0997">Cell inner membrane</keyword>
<dbReference type="NCBIfam" id="TIGR04409">
    <property type="entry name" value="LptC_YrbK"/>
    <property type="match status" value="1"/>
</dbReference>
<dbReference type="InterPro" id="IPR026265">
    <property type="entry name" value="LptC"/>
</dbReference>
<evidence type="ECO:0000313" key="6">
    <source>
        <dbReference type="EMBL" id="MBB5014595.1"/>
    </source>
</evidence>
<dbReference type="InterPro" id="IPR052363">
    <property type="entry name" value="LPS_export_LptC"/>
</dbReference>
<evidence type="ECO:0000256" key="1">
    <source>
        <dbReference type="ARBA" id="ARBA00022475"/>
    </source>
</evidence>
<evidence type="ECO:0000313" key="7">
    <source>
        <dbReference type="Proteomes" id="UP000519004"/>
    </source>
</evidence>
<gene>
    <name evidence="6" type="ORF">HNQ58_000469</name>
</gene>
<dbReference type="Pfam" id="PF06835">
    <property type="entry name" value="LptC"/>
    <property type="match status" value="1"/>
</dbReference>
<protein>
    <submittedName>
        <fullName evidence="6">LPS export ABC transporter protein LptC</fullName>
    </submittedName>
</protein>
<organism evidence="6 7">
    <name type="scientific">Rehaibacterium terrae</name>
    <dbReference type="NCBI Taxonomy" id="1341696"/>
    <lineage>
        <taxon>Bacteria</taxon>
        <taxon>Pseudomonadati</taxon>
        <taxon>Pseudomonadota</taxon>
        <taxon>Gammaproteobacteria</taxon>
        <taxon>Lysobacterales</taxon>
        <taxon>Lysobacteraceae</taxon>
        <taxon>Rehaibacterium</taxon>
    </lineage>
</organism>
<keyword evidence="3" id="KW-0812">Transmembrane</keyword>
<evidence type="ECO:0000256" key="5">
    <source>
        <dbReference type="ARBA" id="ARBA00023136"/>
    </source>
</evidence>
<accession>A0A7W7V8J5</accession>
<dbReference type="GO" id="GO:0030288">
    <property type="term" value="C:outer membrane-bounded periplasmic space"/>
    <property type="evidence" value="ECO:0007669"/>
    <property type="project" value="TreeGrafter"/>
</dbReference>
<keyword evidence="1" id="KW-1003">Cell membrane</keyword>
<dbReference type="InterPro" id="IPR010664">
    <property type="entry name" value="LipoPS_assembly_LptC-rel"/>
</dbReference>
<dbReference type="GO" id="GO:0015221">
    <property type="term" value="F:lipopolysaccharide transmembrane transporter activity"/>
    <property type="evidence" value="ECO:0007669"/>
    <property type="project" value="InterPro"/>
</dbReference>
<dbReference type="PANTHER" id="PTHR37481">
    <property type="entry name" value="LIPOPOLYSACCHARIDE EXPORT SYSTEM PROTEIN LPTC"/>
    <property type="match status" value="1"/>
</dbReference>
<dbReference type="Gene3D" id="2.60.450.10">
    <property type="entry name" value="Lipopolysaccharide (LPS) transport protein A like domain"/>
    <property type="match status" value="1"/>
</dbReference>
<dbReference type="PANTHER" id="PTHR37481:SF1">
    <property type="entry name" value="LIPOPOLYSACCHARIDE EXPORT SYSTEM PROTEIN LPTC"/>
    <property type="match status" value="1"/>
</dbReference>
<dbReference type="GO" id="GO:0005886">
    <property type="term" value="C:plasma membrane"/>
    <property type="evidence" value="ECO:0007669"/>
    <property type="project" value="InterPro"/>
</dbReference>
<keyword evidence="5" id="KW-0472">Membrane</keyword>
<comment type="caution">
    <text evidence="6">The sequence shown here is derived from an EMBL/GenBank/DDBJ whole genome shotgun (WGS) entry which is preliminary data.</text>
</comment>
<dbReference type="Proteomes" id="UP000519004">
    <property type="component" value="Unassembled WGS sequence"/>
</dbReference>
<keyword evidence="4" id="KW-1133">Transmembrane helix</keyword>
<proteinExistence type="predicted"/>
<reference evidence="6 7" key="1">
    <citation type="submission" date="2020-08" db="EMBL/GenBank/DDBJ databases">
        <title>Genomic Encyclopedia of Type Strains, Phase IV (KMG-IV): sequencing the most valuable type-strain genomes for metagenomic binning, comparative biology and taxonomic classification.</title>
        <authorList>
            <person name="Goeker M."/>
        </authorList>
    </citation>
    <scope>NUCLEOTIDE SEQUENCE [LARGE SCALE GENOMIC DNA]</scope>
    <source>
        <strain evidence="6 7">DSM 25897</strain>
    </source>
</reference>
<evidence type="ECO:0000256" key="3">
    <source>
        <dbReference type="ARBA" id="ARBA00022692"/>
    </source>
</evidence>
<name>A0A7W7V8J5_9GAMM</name>
<dbReference type="GO" id="GO:0017089">
    <property type="term" value="F:glycolipid transfer activity"/>
    <property type="evidence" value="ECO:0007669"/>
    <property type="project" value="TreeGrafter"/>
</dbReference>